<keyword evidence="2 5" id="KW-0808">Transferase</keyword>
<dbReference type="InterPro" id="IPR045074">
    <property type="entry name" value="GST_C_Tau"/>
</dbReference>
<dbReference type="PANTHER" id="PTHR11260:SF711">
    <property type="entry name" value="GLUTATHIONE S-TRANSFERASE U9"/>
    <property type="match status" value="1"/>
</dbReference>
<sequence>MAEEDRVTLYGLWASPYVKRVELALKLKGIPFDYVEEDLKNKSPQLLKYNPVYKKVPVLVHNGNPISESLVIVEYIEETWKNSSPHLLPQTPYEGARVRFWSSFVDQQMYQALFTVAKTEGEKQEKAIKELSEKLQLLEEGMKEFFPDESAATDTTNVGLLDIVFLPLFGPHKAQEEALGIKVIDPVKTPVIFSRVEALSQLPLVKELTPPHEKSVALIKFVRENALKASSA</sequence>
<evidence type="ECO:0000256" key="3">
    <source>
        <dbReference type="ARBA" id="ARBA00025743"/>
    </source>
</evidence>
<dbReference type="CDD" id="cd03185">
    <property type="entry name" value="GST_C_Tau"/>
    <property type="match status" value="1"/>
</dbReference>
<evidence type="ECO:0000256" key="5">
    <source>
        <dbReference type="RuleBase" id="RU369102"/>
    </source>
</evidence>
<dbReference type="PANTHER" id="PTHR11260">
    <property type="entry name" value="GLUTATHIONE S-TRANSFERASE, GST, SUPERFAMILY, GST DOMAIN CONTAINING"/>
    <property type="match status" value="1"/>
</dbReference>
<name>A0AAV5KU05_9ROSI</name>
<comment type="subcellular location">
    <subcellularLocation>
        <location evidence="5">Cytoplasm</location>
        <location evidence="5">Cytosol</location>
    </subcellularLocation>
</comment>
<dbReference type="InterPro" id="IPR036249">
    <property type="entry name" value="Thioredoxin-like_sf"/>
</dbReference>
<dbReference type="InterPro" id="IPR004045">
    <property type="entry name" value="Glutathione_S-Trfase_N"/>
</dbReference>
<keyword evidence="9" id="KW-1185">Reference proteome</keyword>
<dbReference type="SFLD" id="SFLDS00019">
    <property type="entry name" value="Glutathione_Transferase_(cytos"/>
    <property type="match status" value="1"/>
</dbReference>
<dbReference type="InterPro" id="IPR045073">
    <property type="entry name" value="Omega/Tau-like"/>
</dbReference>
<dbReference type="SFLD" id="SFLDG01152">
    <property type="entry name" value="Main.3:_Omega-_and_Tau-like"/>
    <property type="match status" value="1"/>
</dbReference>
<dbReference type="GO" id="GO:0009407">
    <property type="term" value="P:toxin catabolic process"/>
    <property type="evidence" value="ECO:0007669"/>
    <property type="project" value="UniProtKB-ARBA"/>
</dbReference>
<dbReference type="GO" id="GO:0004364">
    <property type="term" value="F:glutathione transferase activity"/>
    <property type="evidence" value="ECO:0007669"/>
    <property type="project" value="UniProtKB-UniRule"/>
</dbReference>
<dbReference type="InterPro" id="IPR040079">
    <property type="entry name" value="Glutathione_S-Trfase"/>
</dbReference>
<protein>
    <recommendedName>
        <fullName evidence="5">Glutathione S-transferase</fullName>
        <ecNumber evidence="5">2.5.1.18</ecNumber>
    </recommendedName>
</protein>
<evidence type="ECO:0000256" key="2">
    <source>
        <dbReference type="ARBA" id="ARBA00022679"/>
    </source>
</evidence>
<evidence type="ECO:0000313" key="9">
    <source>
        <dbReference type="Proteomes" id="UP001054252"/>
    </source>
</evidence>
<dbReference type="EC" id="2.5.1.18" evidence="5"/>
<dbReference type="FunFam" id="3.40.30.10:FF:000197">
    <property type="entry name" value="Glutathione S-transferase U10"/>
    <property type="match status" value="1"/>
</dbReference>
<dbReference type="InterPro" id="IPR010987">
    <property type="entry name" value="Glutathione-S-Trfase_C-like"/>
</dbReference>
<evidence type="ECO:0000259" key="7">
    <source>
        <dbReference type="PROSITE" id="PS50405"/>
    </source>
</evidence>
<dbReference type="SFLD" id="SFLDG00358">
    <property type="entry name" value="Main_(cytGST)"/>
    <property type="match status" value="1"/>
</dbReference>
<feature type="domain" description="GST C-terminal" evidence="7">
    <location>
        <begin position="91"/>
        <end position="229"/>
    </location>
</feature>
<dbReference type="SUPFAM" id="SSF52833">
    <property type="entry name" value="Thioredoxin-like"/>
    <property type="match status" value="1"/>
</dbReference>
<keyword evidence="5" id="KW-0963">Cytoplasm</keyword>
<reference evidence="8 9" key="1">
    <citation type="journal article" date="2021" name="Commun. Biol.">
        <title>The genome of Shorea leprosula (Dipterocarpaceae) highlights the ecological relevance of drought in aseasonal tropical rainforests.</title>
        <authorList>
            <person name="Ng K.K.S."/>
            <person name="Kobayashi M.J."/>
            <person name="Fawcett J.A."/>
            <person name="Hatakeyama M."/>
            <person name="Paape T."/>
            <person name="Ng C.H."/>
            <person name="Ang C.C."/>
            <person name="Tnah L.H."/>
            <person name="Lee C.T."/>
            <person name="Nishiyama T."/>
            <person name="Sese J."/>
            <person name="O'Brien M.J."/>
            <person name="Copetti D."/>
            <person name="Mohd Noor M.I."/>
            <person name="Ong R.C."/>
            <person name="Putra M."/>
            <person name="Sireger I.Z."/>
            <person name="Indrioko S."/>
            <person name="Kosugi Y."/>
            <person name="Izuno A."/>
            <person name="Isagi Y."/>
            <person name="Lee S.L."/>
            <person name="Shimizu K.K."/>
        </authorList>
    </citation>
    <scope>NUCLEOTIDE SEQUENCE [LARGE SCALE GENOMIC DNA]</scope>
    <source>
        <strain evidence="8">214</strain>
    </source>
</reference>
<dbReference type="SUPFAM" id="SSF47616">
    <property type="entry name" value="GST C-terminal domain-like"/>
    <property type="match status" value="1"/>
</dbReference>
<comment type="caution">
    <text evidence="8">The sequence shown here is derived from an EMBL/GenBank/DDBJ whole genome shotgun (WGS) entry which is preliminary data.</text>
</comment>
<evidence type="ECO:0000256" key="1">
    <source>
        <dbReference type="ARBA" id="ARBA00022575"/>
    </source>
</evidence>
<dbReference type="AlphaFoldDB" id="A0AAV5KU05"/>
<comment type="similarity">
    <text evidence="3">Belongs to the GST superfamily. Tau family.</text>
</comment>
<dbReference type="Pfam" id="PF02798">
    <property type="entry name" value="GST_N"/>
    <property type="match status" value="1"/>
</dbReference>
<keyword evidence="1" id="KW-0216">Detoxification</keyword>
<dbReference type="Gene3D" id="3.40.30.10">
    <property type="entry name" value="Glutaredoxin"/>
    <property type="match status" value="1"/>
</dbReference>
<evidence type="ECO:0000313" key="8">
    <source>
        <dbReference type="EMBL" id="GKV28019.1"/>
    </source>
</evidence>
<dbReference type="PROSITE" id="PS50405">
    <property type="entry name" value="GST_CTER"/>
    <property type="match status" value="1"/>
</dbReference>
<dbReference type="CDD" id="cd03058">
    <property type="entry name" value="GST_N_Tau"/>
    <property type="match status" value="1"/>
</dbReference>
<feature type="domain" description="GST N-terminal" evidence="6">
    <location>
        <begin position="5"/>
        <end position="84"/>
    </location>
</feature>
<comment type="catalytic activity">
    <reaction evidence="4 5">
        <text>RX + glutathione = an S-substituted glutathione + a halide anion + H(+)</text>
        <dbReference type="Rhea" id="RHEA:16437"/>
        <dbReference type="ChEBI" id="CHEBI:15378"/>
        <dbReference type="ChEBI" id="CHEBI:16042"/>
        <dbReference type="ChEBI" id="CHEBI:17792"/>
        <dbReference type="ChEBI" id="CHEBI:57925"/>
        <dbReference type="ChEBI" id="CHEBI:90779"/>
        <dbReference type="EC" id="2.5.1.18"/>
    </reaction>
</comment>
<comment type="function">
    <text evidence="5">Is involved in the conjugation of reduced glutathione to a wide number of exogenous and endogenous hydrophobic electrophiles.</text>
</comment>
<evidence type="ECO:0000259" key="6">
    <source>
        <dbReference type="PROSITE" id="PS50404"/>
    </source>
</evidence>
<organism evidence="8 9">
    <name type="scientific">Rubroshorea leprosula</name>
    <dbReference type="NCBI Taxonomy" id="152421"/>
    <lineage>
        <taxon>Eukaryota</taxon>
        <taxon>Viridiplantae</taxon>
        <taxon>Streptophyta</taxon>
        <taxon>Embryophyta</taxon>
        <taxon>Tracheophyta</taxon>
        <taxon>Spermatophyta</taxon>
        <taxon>Magnoliopsida</taxon>
        <taxon>eudicotyledons</taxon>
        <taxon>Gunneridae</taxon>
        <taxon>Pentapetalae</taxon>
        <taxon>rosids</taxon>
        <taxon>malvids</taxon>
        <taxon>Malvales</taxon>
        <taxon>Dipterocarpaceae</taxon>
        <taxon>Rubroshorea</taxon>
    </lineage>
</organism>
<proteinExistence type="inferred from homology"/>
<dbReference type="Gene3D" id="1.20.1050.10">
    <property type="match status" value="1"/>
</dbReference>
<accession>A0AAV5KU05</accession>
<evidence type="ECO:0000256" key="4">
    <source>
        <dbReference type="ARBA" id="ARBA00047960"/>
    </source>
</evidence>
<dbReference type="EMBL" id="BPVZ01000078">
    <property type="protein sequence ID" value="GKV28019.1"/>
    <property type="molecule type" value="Genomic_DNA"/>
</dbReference>
<gene>
    <name evidence="8" type="ORF">SLEP1_g37121</name>
</gene>
<dbReference type="InterPro" id="IPR036282">
    <property type="entry name" value="Glutathione-S-Trfase_C_sf"/>
</dbReference>
<dbReference type="GO" id="GO:0005829">
    <property type="term" value="C:cytosol"/>
    <property type="evidence" value="ECO:0007669"/>
    <property type="project" value="UniProtKB-SubCell"/>
</dbReference>
<dbReference type="GO" id="GO:0006749">
    <property type="term" value="P:glutathione metabolic process"/>
    <property type="evidence" value="ECO:0007669"/>
    <property type="project" value="InterPro"/>
</dbReference>
<dbReference type="PROSITE" id="PS50404">
    <property type="entry name" value="GST_NTER"/>
    <property type="match status" value="1"/>
</dbReference>
<dbReference type="Proteomes" id="UP001054252">
    <property type="component" value="Unassembled WGS sequence"/>
</dbReference>